<dbReference type="Gene3D" id="1.10.10.10">
    <property type="entry name" value="Winged helix-like DNA-binding domain superfamily/Winged helix DNA-binding domain"/>
    <property type="match status" value="1"/>
</dbReference>
<gene>
    <name evidence="5" type="ORF">OB236_19975</name>
</gene>
<dbReference type="PROSITE" id="PS00622">
    <property type="entry name" value="HTH_LUXR_1"/>
    <property type="match status" value="1"/>
</dbReference>
<evidence type="ECO:0000313" key="6">
    <source>
        <dbReference type="Proteomes" id="UP001652445"/>
    </source>
</evidence>
<dbReference type="EMBL" id="JAOQIO010000084">
    <property type="protein sequence ID" value="MCU6794388.1"/>
    <property type="molecule type" value="Genomic_DNA"/>
</dbReference>
<name>A0ABT2UIB3_9BACL</name>
<comment type="caution">
    <text evidence="5">The sequence shown here is derived from an EMBL/GenBank/DDBJ whole genome shotgun (WGS) entry which is preliminary data.</text>
</comment>
<evidence type="ECO:0000256" key="3">
    <source>
        <dbReference type="ARBA" id="ARBA00023163"/>
    </source>
</evidence>
<protein>
    <submittedName>
        <fullName evidence="5">Helix-turn-helix transcriptional regulator</fullName>
    </submittedName>
</protein>
<dbReference type="CDD" id="cd06170">
    <property type="entry name" value="LuxR_C_like"/>
    <property type="match status" value="1"/>
</dbReference>
<dbReference type="InterPro" id="IPR000792">
    <property type="entry name" value="Tscrpt_reg_LuxR_C"/>
</dbReference>
<feature type="domain" description="HTH luxR-type" evidence="4">
    <location>
        <begin position="292"/>
        <end position="357"/>
    </location>
</feature>
<dbReference type="PRINTS" id="PR00038">
    <property type="entry name" value="HTHLUXR"/>
</dbReference>
<sequence length="368" mass="40842">MSVHTHIRAVTKEISALETSPASGSDYREMVIQLLRSVVPFDAACCTTVDPRTLLSTGAVTEHSVEKIHHLLFENEYQHEDFNKYASLVQADDPTATLSGATNGQLKKSSRYRDILSPAGFGDEMRAALVSDGACWGYLTLFRAQNQPVFGEAERSCVSSLVPAISQMLRKRSLKLTTHESEQVHMDAGILILSNSLTTLSSDAAADYWLSLLRKWERIDSTTLPRPVRAVCARAQSNHTPYPDQAYPSKVCFYTPDGQFLVIRASRLSGPSDSMLLAVCFETAKPLDIMPFMAEAHGLSLREKQILESVLRGFSTKEIASSLHISAYTVQDHMKSIFTKTGMTSRRELIWSLFSRFSLPNANVPNMD</sequence>
<evidence type="ECO:0000256" key="2">
    <source>
        <dbReference type="ARBA" id="ARBA00023125"/>
    </source>
</evidence>
<accession>A0ABT2UIB3</accession>
<organism evidence="5 6">
    <name type="scientific">Paenibacillus baimaensis</name>
    <dbReference type="NCBI Taxonomy" id="2982185"/>
    <lineage>
        <taxon>Bacteria</taxon>
        <taxon>Bacillati</taxon>
        <taxon>Bacillota</taxon>
        <taxon>Bacilli</taxon>
        <taxon>Bacillales</taxon>
        <taxon>Paenibacillaceae</taxon>
        <taxon>Paenibacillus</taxon>
    </lineage>
</organism>
<dbReference type="InterPro" id="IPR016032">
    <property type="entry name" value="Sig_transdc_resp-reg_C-effctor"/>
</dbReference>
<dbReference type="InterPro" id="IPR036388">
    <property type="entry name" value="WH-like_DNA-bd_sf"/>
</dbReference>
<keyword evidence="2" id="KW-0238">DNA-binding</keyword>
<dbReference type="PANTHER" id="PTHR44688:SF16">
    <property type="entry name" value="DNA-BINDING TRANSCRIPTIONAL ACTIVATOR DEVR_DOSR"/>
    <property type="match status" value="1"/>
</dbReference>
<reference evidence="5 6" key="1">
    <citation type="submission" date="2022-09" db="EMBL/GenBank/DDBJ databases">
        <authorList>
            <person name="Han X.L."/>
            <person name="Wang Q."/>
            <person name="Lu T."/>
        </authorList>
    </citation>
    <scope>NUCLEOTIDE SEQUENCE [LARGE SCALE GENOMIC DNA]</scope>
    <source>
        <strain evidence="5 6">WQ 127069</strain>
    </source>
</reference>
<keyword evidence="3" id="KW-0804">Transcription</keyword>
<dbReference type="SUPFAM" id="SSF46894">
    <property type="entry name" value="C-terminal effector domain of the bipartite response regulators"/>
    <property type="match status" value="1"/>
</dbReference>
<dbReference type="Proteomes" id="UP001652445">
    <property type="component" value="Unassembled WGS sequence"/>
</dbReference>
<dbReference type="SMART" id="SM00421">
    <property type="entry name" value="HTH_LUXR"/>
    <property type="match status" value="1"/>
</dbReference>
<dbReference type="Pfam" id="PF00196">
    <property type="entry name" value="GerE"/>
    <property type="match status" value="1"/>
</dbReference>
<keyword evidence="1" id="KW-0805">Transcription regulation</keyword>
<evidence type="ECO:0000259" key="4">
    <source>
        <dbReference type="PROSITE" id="PS50043"/>
    </source>
</evidence>
<evidence type="ECO:0000313" key="5">
    <source>
        <dbReference type="EMBL" id="MCU6794388.1"/>
    </source>
</evidence>
<keyword evidence="6" id="KW-1185">Reference proteome</keyword>
<proteinExistence type="predicted"/>
<dbReference type="RefSeq" id="WP_262685551.1">
    <property type="nucleotide sequence ID" value="NZ_JAOQIO010000084.1"/>
</dbReference>
<dbReference type="PANTHER" id="PTHR44688">
    <property type="entry name" value="DNA-BINDING TRANSCRIPTIONAL ACTIVATOR DEVR_DOSR"/>
    <property type="match status" value="1"/>
</dbReference>
<dbReference type="PROSITE" id="PS50043">
    <property type="entry name" value="HTH_LUXR_2"/>
    <property type="match status" value="1"/>
</dbReference>
<evidence type="ECO:0000256" key="1">
    <source>
        <dbReference type="ARBA" id="ARBA00023015"/>
    </source>
</evidence>